<sequence>MLTRRTMLKGGTGLVAASLALPLVGRRALAEKQLEIVMCAKQEGISWFDDMRVGVEQFGKDFGVNAYQIAPEKGDPAKQAQMVESLIAKRVDAILVVPNDPKSMIPVLQEARKAGITVISHEAQSLAGIAHYDVEAFKNENFGRLMFENLAKAMGGEGDFAGVVGALTMETHMQWFNAGLEHVKKNYPKMKFVLAQPLEDNNDEKTALDKVNEVLKKYPTLKGLVGCSVSGTSMSALAVEKLRRKDIKVVGLGLPSINGVYLDSGYEQEAQCWRPADAGYVSAHVAYKLLKGEAIEAGMDLKRPGYEKVTLENGVIYGDATLVLTKENWKNYKF</sequence>
<reference evidence="5" key="1">
    <citation type="submission" date="2023-08" db="EMBL/GenBank/DDBJ databases">
        <title>Rhodospirillaceae gen. nov., a novel taxon isolated from the Yangtze River Yuezi River estuary sludge.</title>
        <authorList>
            <person name="Ruan L."/>
        </authorList>
    </citation>
    <scope>NUCLEOTIDE SEQUENCE [LARGE SCALE GENOMIC DNA]</scope>
    <source>
        <strain evidence="5">R-7</strain>
    </source>
</reference>
<evidence type="ECO:0000256" key="1">
    <source>
        <dbReference type="ARBA" id="ARBA00004418"/>
    </source>
</evidence>
<proteinExistence type="inferred from homology"/>
<dbReference type="RefSeq" id="WP_379959849.1">
    <property type="nucleotide sequence ID" value="NZ_JAUYVI010000007.1"/>
</dbReference>
<dbReference type="CDD" id="cd20001">
    <property type="entry name" value="PBP1_LsrB_Quorum_Sensing-like"/>
    <property type="match status" value="1"/>
</dbReference>
<evidence type="ECO:0000259" key="3">
    <source>
        <dbReference type="Pfam" id="PF13407"/>
    </source>
</evidence>
<dbReference type="Pfam" id="PF13407">
    <property type="entry name" value="Peripla_BP_4"/>
    <property type="match status" value="1"/>
</dbReference>
<gene>
    <name evidence="4" type="ORF">Q8A70_22605</name>
</gene>
<comment type="caution">
    <text evidence="4">The sequence shown here is derived from an EMBL/GenBank/DDBJ whole genome shotgun (WGS) entry which is preliminary data.</text>
</comment>
<dbReference type="InterPro" id="IPR006311">
    <property type="entry name" value="TAT_signal"/>
</dbReference>
<comment type="subcellular location">
    <subcellularLocation>
        <location evidence="1">Periplasm</location>
    </subcellularLocation>
</comment>
<accession>A0ABU0YS02</accession>
<dbReference type="PROSITE" id="PS51318">
    <property type="entry name" value="TAT"/>
    <property type="match status" value="1"/>
</dbReference>
<protein>
    <submittedName>
        <fullName evidence="4">Autoinducer 2 ABC transporter substrate-binding protein</fullName>
    </submittedName>
</protein>
<dbReference type="Proteomes" id="UP001230156">
    <property type="component" value="Unassembled WGS sequence"/>
</dbReference>
<dbReference type="Gene3D" id="3.40.50.2300">
    <property type="match status" value="2"/>
</dbReference>
<evidence type="ECO:0000313" key="4">
    <source>
        <dbReference type="EMBL" id="MDQ7250499.1"/>
    </source>
</evidence>
<keyword evidence="5" id="KW-1185">Reference proteome</keyword>
<dbReference type="EMBL" id="JAUYVI010000007">
    <property type="protein sequence ID" value="MDQ7250499.1"/>
    <property type="molecule type" value="Genomic_DNA"/>
</dbReference>
<dbReference type="InterPro" id="IPR028082">
    <property type="entry name" value="Peripla_BP_I"/>
</dbReference>
<dbReference type="InterPro" id="IPR050555">
    <property type="entry name" value="Bact_Solute-Bind_Prot2"/>
</dbReference>
<dbReference type="PANTHER" id="PTHR30036">
    <property type="entry name" value="D-XYLOSE-BINDING PERIPLASMIC PROTEIN"/>
    <property type="match status" value="1"/>
</dbReference>
<evidence type="ECO:0000256" key="2">
    <source>
        <dbReference type="ARBA" id="ARBA00007639"/>
    </source>
</evidence>
<dbReference type="SUPFAM" id="SSF53822">
    <property type="entry name" value="Periplasmic binding protein-like I"/>
    <property type="match status" value="1"/>
</dbReference>
<comment type="similarity">
    <text evidence="2">Belongs to the bacterial solute-binding protein 2 family.</text>
</comment>
<dbReference type="PANTHER" id="PTHR30036:SF7">
    <property type="entry name" value="ABC TRANSPORTER PERIPLASMIC-BINDING PROTEIN YPHF"/>
    <property type="match status" value="1"/>
</dbReference>
<feature type="domain" description="Periplasmic binding protein" evidence="3">
    <location>
        <begin position="36"/>
        <end position="293"/>
    </location>
</feature>
<dbReference type="InterPro" id="IPR025997">
    <property type="entry name" value="SBP_2_dom"/>
</dbReference>
<organism evidence="4 5">
    <name type="scientific">Dongia sedimenti</name>
    <dbReference type="NCBI Taxonomy" id="3064282"/>
    <lineage>
        <taxon>Bacteria</taxon>
        <taxon>Pseudomonadati</taxon>
        <taxon>Pseudomonadota</taxon>
        <taxon>Alphaproteobacteria</taxon>
        <taxon>Rhodospirillales</taxon>
        <taxon>Dongiaceae</taxon>
        <taxon>Dongia</taxon>
    </lineage>
</organism>
<name>A0ABU0YS02_9PROT</name>
<evidence type="ECO:0000313" key="5">
    <source>
        <dbReference type="Proteomes" id="UP001230156"/>
    </source>
</evidence>